<dbReference type="Pfam" id="PF22422">
    <property type="entry name" value="MGH1-like_GH"/>
    <property type="match status" value="1"/>
</dbReference>
<evidence type="ECO:0000313" key="5">
    <source>
        <dbReference type="Proteomes" id="UP000295411"/>
    </source>
</evidence>
<evidence type="ECO:0000313" key="4">
    <source>
        <dbReference type="EMBL" id="TDK25563.1"/>
    </source>
</evidence>
<dbReference type="SUPFAM" id="SSF48208">
    <property type="entry name" value="Six-hairpin glycosidases"/>
    <property type="match status" value="1"/>
</dbReference>
<dbReference type="RefSeq" id="WP_133403824.1">
    <property type="nucleotide sequence ID" value="NZ_SMTK01000003.1"/>
</dbReference>
<comment type="caution">
    <text evidence="4">The sequence shown here is derived from an EMBL/GenBank/DDBJ whole genome shotgun (WGS) entry which is preliminary data.</text>
</comment>
<sequence length="708" mass="76469">MNGWNADNAAGSPGLGAVTLVEGSSFCISAQSGDILPGLPQGAFYQDTRILSRWQLTVDGSPLEPLSARTPEPYRAVFVGRPSGTDGADSPIVVEHEREVGPGLRDDIRLRNFSQRQVSCRIQILIDADLSDLFEVKGGRIAASKEGTRQVRGDELRIEAVRNESQRGVAVSAPGGVVTEGSLLFLAELEPRGSWSARIISTPLVEGVGPDEPFSPTAGSVHHVAAQRHADWEREAPRLAISDRNLERVLARSREDLGALRIFDPDDPGRAAVAAGAPWFMALFGRDSLISSYMALVVDPTLAAGTLQTLASMQGEKVDRSTEEEPGRILHEVRLGTGAGLALGHNRAYYGTADATPLFVALLGEMGRWGLASDLISDLLPHADRALEWVERYGDRDGDGFVEYGRRNNHGLVNQGWKDSWDGINFADGSLAEAPLALCEVQAYVYSAYLGRALLARQLGDDPGAAKWAHKAAYLKAEFNDRFWLPDRGYFAVALDKDKRPVDACASNMGHCLWLGIVDADKAPLVVERLMSEEMFTGWGIRTLASDMGAYNPVSYHNGSVWPHDTTLVAAGIMRYGFVEEAVRVARGLFDAAEYFDGRLPELFCGFSRDEFAEPVPFPTSCSPQAWASASPVHLLRTLLRFDPLLPQGEVCLAPVLPEEFGSVSAGNVRLGASRISVRGAAGGGTIEGLPAGVRHRPAPRGPLEDLI</sequence>
<dbReference type="AlphaFoldDB" id="A0A4R5TWN5"/>
<proteinExistence type="predicted"/>
<feature type="domain" description="Putative glycogen debranching enzyme N-terminal" evidence="2">
    <location>
        <begin position="20"/>
        <end position="198"/>
    </location>
</feature>
<gene>
    <name evidence="4" type="ORF">E2F48_09960</name>
</gene>
<dbReference type="InterPro" id="IPR032856">
    <property type="entry name" value="GDE_N_bis"/>
</dbReference>
<protein>
    <submittedName>
        <fullName evidence="4">Amylo-alpha-1,6-glucosidase</fullName>
    </submittedName>
</protein>
<reference evidence="4 5" key="1">
    <citation type="submission" date="2019-03" db="EMBL/GenBank/DDBJ databases">
        <title>Arthrobacter sp. nov., an bacterium isolated from biocrust in Mu Us Desert.</title>
        <authorList>
            <person name="Lixiong L."/>
        </authorList>
    </citation>
    <scope>NUCLEOTIDE SEQUENCE [LARGE SCALE GENOMIC DNA]</scope>
    <source>
        <strain evidence="4 5">SLN-3</strain>
    </source>
</reference>
<dbReference type="InterPro" id="IPR008928">
    <property type="entry name" value="6-hairpin_glycosidase_sf"/>
</dbReference>
<evidence type="ECO:0000259" key="2">
    <source>
        <dbReference type="Pfam" id="PF14742"/>
    </source>
</evidence>
<accession>A0A4R5TWN5</accession>
<evidence type="ECO:0000259" key="3">
    <source>
        <dbReference type="Pfam" id="PF22422"/>
    </source>
</evidence>
<organism evidence="4 5">
    <name type="scientific">Arthrobacter crusticola</name>
    <dbReference type="NCBI Taxonomy" id="2547960"/>
    <lineage>
        <taxon>Bacteria</taxon>
        <taxon>Bacillati</taxon>
        <taxon>Actinomycetota</taxon>
        <taxon>Actinomycetes</taxon>
        <taxon>Micrococcales</taxon>
        <taxon>Micrococcaceae</taxon>
        <taxon>Arthrobacter</taxon>
    </lineage>
</organism>
<feature type="region of interest" description="Disordered" evidence="1">
    <location>
        <begin position="689"/>
        <end position="708"/>
    </location>
</feature>
<name>A0A4R5TWN5_9MICC</name>
<evidence type="ECO:0000256" key="1">
    <source>
        <dbReference type="SAM" id="MobiDB-lite"/>
    </source>
</evidence>
<dbReference type="GO" id="GO:0005975">
    <property type="term" value="P:carbohydrate metabolic process"/>
    <property type="evidence" value="ECO:0007669"/>
    <property type="project" value="InterPro"/>
</dbReference>
<keyword evidence="5" id="KW-1185">Reference proteome</keyword>
<feature type="domain" description="Mannosylglycerate hydrolase MGH1-like glycoside hydrolase" evidence="3">
    <location>
        <begin position="418"/>
        <end position="595"/>
    </location>
</feature>
<dbReference type="OrthoDB" id="9759959at2"/>
<dbReference type="InterPro" id="IPR054491">
    <property type="entry name" value="MGH1-like_GH"/>
</dbReference>
<dbReference type="Gene3D" id="1.50.10.10">
    <property type="match status" value="1"/>
</dbReference>
<dbReference type="InterPro" id="IPR012341">
    <property type="entry name" value="6hp_glycosidase-like_sf"/>
</dbReference>
<dbReference type="Proteomes" id="UP000295411">
    <property type="component" value="Unassembled WGS sequence"/>
</dbReference>
<dbReference type="EMBL" id="SMTK01000003">
    <property type="protein sequence ID" value="TDK25563.1"/>
    <property type="molecule type" value="Genomic_DNA"/>
</dbReference>
<dbReference type="Pfam" id="PF14742">
    <property type="entry name" value="GDE_N_bis"/>
    <property type="match status" value="1"/>
</dbReference>